<dbReference type="PANTHER" id="PTHR33434:SF2">
    <property type="entry name" value="FATTY ACID-BINDING PROTEIN TM_1468"/>
    <property type="match status" value="1"/>
</dbReference>
<proteinExistence type="predicted"/>
<reference evidence="2" key="1">
    <citation type="submission" date="2020-08" db="EMBL/GenBank/DDBJ databases">
        <title>Genome public.</title>
        <authorList>
            <person name="Liu C."/>
            <person name="Sun Q."/>
        </authorList>
    </citation>
    <scope>NUCLEOTIDE SEQUENCE</scope>
    <source>
        <strain evidence="2">NSJ-52</strain>
    </source>
</reference>
<dbReference type="Pfam" id="PF02645">
    <property type="entry name" value="DegV"/>
    <property type="match status" value="1"/>
</dbReference>
<dbReference type="EMBL" id="JACOPQ010000002">
    <property type="protein sequence ID" value="MBC5735886.1"/>
    <property type="molecule type" value="Genomic_DNA"/>
</dbReference>
<name>A0A8J6JAL1_9FIRM</name>
<evidence type="ECO:0000313" key="3">
    <source>
        <dbReference type="Proteomes" id="UP000607645"/>
    </source>
</evidence>
<evidence type="ECO:0000313" key="2">
    <source>
        <dbReference type="EMBL" id="MBC5735886.1"/>
    </source>
</evidence>
<dbReference type="SUPFAM" id="SSF82549">
    <property type="entry name" value="DAK1/DegV-like"/>
    <property type="match status" value="1"/>
</dbReference>
<dbReference type="Proteomes" id="UP000607645">
    <property type="component" value="Unassembled WGS sequence"/>
</dbReference>
<evidence type="ECO:0000256" key="1">
    <source>
        <dbReference type="ARBA" id="ARBA00023121"/>
    </source>
</evidence>
<dbReference type="InterPro" id="IPR003797">
    <property type="entry name" value="DegV"/>
</dbReference>
<dbReference type="Gene3D" id="3.40.50.10440">
    <property type="entry name" value="Dihydroxyacetone kinase, domain 1"/>
    <property type="match status" value="1"/>
</dbReference>
<accession>A0A8J6JAL1</accession>
<comment type="caution">
    <text evidence="2">The sequence shown here is derived from an EMBL/GenBank/DDBJ whole genome shotgun (WGS) entry which is preliminary data.</text>
</comment>
<sequence length="278" mass="30199">MSFKIIVDSCCDLTPAMLREACFTSVPLTIRVGGDVFVDDSTFDQSGLLWRMKESATAPSTACPSPAQYVDAMDCGADDIYVVTLSALLSGSHNCAAQARMMFLEDHPEKRVHIFNSCSASAGEVLIALKIRELAMSGMDFNAVVSGVSRYINEQETLFVLEDLDNLRKNGRLSALQAIVTGTLKIKLLMGATPEGEIFKRGQALSVKQAMGKMLSIMAQDEHHKGRILCIAHCNCLERAFHLKEQALKSCQFSDIIICETGGISTVYANDGGIVVAY</sequence>
<dbReference type="AlphaFoldDB" id="A0A8J6JAL1"/>
<dbReference type="Gene3D" id="2.20.28.50">
    <property type="entry name" value="degv family protein"/>
    <property type="match status" value="1"/>
</dbReference>
<dbReference type="InterPro" id="IPR050270">
    <property type="entry name" value="DegV_domain_contain"/>
</dbReference>
<protein>
    <submittedName>
        <fullName evidence="2">DegV family protein</fullName>
    </submittedName>
</protein>
<organism evidence="2 3">
    <name type="scientific">Lawsonibacter faecis</name>
    <dbReference type="NCBI Taxonomy" id="2763052"/>
    <lineage>
        <taxon>Bacteria</taxon>
        <taxon>Bacillati</taxon>
        <taxon>Bacillota</taxon>
        <taxon>Clostridia</taxon>
        <taxon>Eubacteriales</taxon>
        <taxon>Oscillospiraceae</taxon>
        <taxon>Lawsonibacter</taxon>
    </lineage>
</organism>
<dbReference type="PROSITE" id="PS51482">
    <property type="entry name" value="DEGV"/>
    <property type="match status" value="1"/>
</dbReference>
<dbReference type="NCBIfam" id="TIGR00762">
    <property type="entry name" value="DegV"/>
    <property type="match status" value="1"/>
</dbReference>
<dbReference type="PANTHER" id="PTHR33434">
    <property type="entry name" value="DEGV DOMAIN-CONTAINING PROTEIN DR_1986-RELATED"/>
    <property type="match status" value="1"/>
</dbReference>
<dbReference type="RefSeq" id="WP_186918372.1">
    <property type="nucleotide sequence ID" value="NZ_JACOPQ010000002.1"/>
</dbReference>
<dbReference type="InterPro" id="IPR043168">
    <property type="entry name" value="DegV_C"/>
</dbReference>
<gene>
    <name evidence="2" type="ORF">H8S62_02515</name>
</gene>
<keyword evidence="3" id="KW-1185">Reference proteome</keyword>
<dbReference type="Gene3D" id="3.30.1180.10">
    <property type="match status" value="1"/>
</dbReference>
<dbReference type="GO" id="GO:0008289">
    <property type="term" value="F:lipid binding"/>
    <property type="evidence" value="ECO:0007669"/>
    <property type="project" value="UniProtKB-KW"/>
</dbReference>
<keyword evidence="1" id="KW-0446">Lipid-binding</keyword>